<reference evidence="1" key="1">
    <citation type="journal article" date="2021" name="Mol. Plant Microbe Interact.">
        <title>Complete Genome Sequence of the Plant-Pathogenic Fungus Colletotrichum lupini.</title>
        <authorList>
            <person name="Baroncelli R."/>
            <person name="Pensec F."/>
            <person name="Da Lio D."/>
            <person name="Boufleur T."/>
            <person name="Vicente I."/>
            <person name="Sarrocco S."/>
            <person name="Picot A."/>
            <person name="Baraldi E."/>
            <person name="Sukno S."/>
            <person name="Thon M."/>
            <person name="Le Floch G."/>
        </authorList>
    </citation>
    <scope>NUCLEOTIDE SEQUENCE</scope>
    <source>
        <strain evidence="1">IMI 504893</strain>
    </source>
</reference>
<evidence type="ECO:0000313" key="2">
    <source>
        <dbReference type="Proteomes" id="UP000830671"/>
    </source>
</evidence>
<dbReference type="RefSeq" id="XP_049151549.1">
    <property type="nucleotide sequence ID" value="XM_049294403.1"/>
</dbReference>
<dbReference type="GeneID" id="73349413"/>
<keyword evidence="2" id="KW-1185">Reference proteome</keyword>
<proteinExistence type="predicted"/>
<gene>
    <name evidence="1" type="ORF">CLUP02_15479</name>
</gene>
<organism evidence="1 2">
    <name type="scientific">Colletotrichum lupini</name>
    <dbReference type="NCBI Taxonomy" id="145971"/>
    <lineage>
        <taxon>Eukaryota</taxon>
        <taxon>Fungi</taxon>
        <taxon>Dikarya</taxon>
        <taxon>Ascomycota</taxon>
        <taxon>Pezizomycotina</taxon>
        <taxon>Sordariomycetes</taxon>
        <taxon>Hypocreomycetidae</taxon>
        <taxon>Glomerellales</taxon>
        <taxon>Glomerellaceae</taxon>
        <taxon>Colletotrichum</taxon>
        <taxon>Colletotrichum acutatum species complex</taxon>
    </lineage>
</organism>
<dbReference type="AlphaFoldDB" id="A0A9Q8WNB5"/>
<accession>A0A9Q8WNB5</accession>
<dbReference type="EMBL" id="CP019480">
    <property type="protein sequence ID" value="UQC89948.1"/>
    <property type="molecule type" value="Genomic_DNA"/>
</dbReference>
<sequence length="321" mass="35946">MSASPKSVDMTSKPRCIMLLMPLIHPPASRRSYRLRGPYELIWLGRILFAISVATMRFQYWNTSATCHIPLFSSKSLNCARGFEASDDCGARRCEAFKVVSAHVPVLHVPTVGSADIQYKRVFDSEINGLARKRVWSCPFQSLAGKMVVSVLRAGVTVFPCLVINLLRFNNLSTPSLRRWLFPSKLIVVRVYVGIYAVDSQSWRARGVGSDICFCTIVVVKVHPEGKGVVSQPVGGEWRLQAQEPDSEILHSLSALKLTMCQIDLSTQNQCSKYRVCHSQMLGFNNNVSLPRDIREFLSTYMSIIDEQGLPYVAERPNSQA</sequence>
<evidence type="ECO:0000313" key="1">
    <source>
        <dbReference type="EMBL" id="UQC89948.1"/>
    </source>
</evidence>
<name>A0A9Q8WNB5_9PEZI</name>
<dbReference type="KEGG" id="clup:CLUP02_15479"/>
<protein>
    <submittedName>
        <fullName evidence="1">Uncharacterized protein</fullName>
    </submittedName>
</protein>
<dbReference type="Proteomes" id="UP000830671">
    <property type="component" value="Chromosome 8"/>
</dbReference>